<evidence type="ECO:0000313" key="2">
    <source>
        <dbReference type="Proteomes" id="UP000234681"/>
    </source>
</evidence>
<name>A6I0S2_RAT</name>
<protein>
    <submittedName>
        <fullName evidence="1">RCG48000, isoform CRA_a</fullName>
    </submittedName>
</protein>
<accession>A6I0S2</accession>
<dbReference type="AlphaFoldDB" id="A6I0S2"/>
<gene>
    <name evidence="1" type="ORF">rCG_48000</name>
</gene>
<reference evidence="2" key="1">
    <citation type="submission" date="2005-09" db="EMBL/GenBank/DDBJ databases">
        <authorList>
            <person name="Mural R.J."/>
            <person name="Li P.W."/>
            <person name="Adams M.D."/>
            <person name="Amanatides P.G."/>
            <person name="Baden-Tillson H."/>
            <person name="Barnstead M."/>
            <person name="Chin S.H."/>
            <person name="Dew I."/>
            <person name="Evans C.A."/>
            <person name="Ferriera S."/>
            <person name="Flanigan M."/>
            <person name="Fosler C."/>
            <person name="Glodek A."/>
            <person name="Gu Z."/>
            <person name="Holt R.A."/>
            <person name="Jennings D."/>
            <person name="Kraft C.L."/>
            <person name="Lu F."/>
            <person name="Nguyen T."/>
            <person name="Nusskern D.R."/>
            <person name="Pfannkoch C.M."/>
            <person name="Sitter C."/>
            <person name="Sutton G.G."/>
            <person name="Venter J.C."/>
            <person name="Wang Z."/>
            <person name="Woodage T."/>
            <person name="Zheng X.H."/>
            <person name="Zhong F."/>
        </authorList>
    </citation>
    <scope>NUCLEOTIDE SEQUENCE [LARGE SCALE GENOMIC DNA]</scope>
    <source>
        <strain>BN</strain>
        <strain evidence="2">Sprague-Dawley</strain>
    </source>
</reference>
<organism evidence="1 2">
    <name type="scientific">Rattus norvegicus</name>
    <name type="common">Rat</name>
    <dbReference type="NCBI Taxonomy" id="10116"/>
    <lineage>
        <taxon>Eukaryota</taxon>
        <taxon>Metazoa</taxon>
        <taxon>Chordata</taxon>
        <taxon>Craniata</taxon>
        <taxon>Vertebrata</taxon>
        <taxon>Euteleostomi</taxon>
        <taxon>Mammalia</taxon>
        <taxon>Eutheria</taxon>
        <taxon>Euarchontoglires</taxon>
        <taxon>Glires</taxon>
        <taxon>Rodentia</taxon>
        <taxon>Myomorpha</taxon>
        <taxon>Muroidea</taxon>
        <taxon>Muridae</taxon>
        <taxon>Murinae</taxon>
        <taxon>Rattus</taxon>
    </lineage>
</organism>
<dbReference type="Proteomes" id="UP000234681">
    <property type="component" value="Chromosome 1"/>
</dbReference>
<dbReference type="EMBL" id="CH473953">
    <property type="protein sequence ID" value="EDM13052.1"/>
    <property type="molecule type" value="Genomic_DNA"/>
</dbReference>
<proteinExistence type="predicted"/>
<evidence type="ECO:0000313" key="1">
    <source>
        <dbReference type="EMBL" id="EDM13052.1"/>
    </source>
</evidence>
<sequence>MWAVVAAEKSPFTSPTREQADSRTLMHRVVLEKSNFPRITQVL</sequence>